<organism evidence="3 4">
    <name type="scientific">Thetidibacter halocola</name>
    <dbReference type="NCBI Taxonomy" id="2827239"/>
    <lineage>
        <taxon>Bacteria</taxon>
        <taxon>Pseudomonadati</taxon>
        <taxon>Pseudomonadota</taxon>
        <taxon>Alphaproteobacteria</taxon>
        <taxon>Rhodobacterales</taxon>
        <taxon>Roseobacteraceae</taxon>
        <taxon>Thetidibacter</taxon>
    </lineage>
</organism>
<evidence type="ECO:0000313" key="3">
    <source>
        <dbReference type="EMBL" id="MBS0126587.1"/>
    </source>
</evidence>
<dbReference type="AlphaFoldDB" id="A0A8J8B9J9"/>
<dbReference type="Proteomes" id="UP000681356">
    <property type="component" value="Unassembled WGS sequence"/>
</dbReference>
<dbReference type="RefSeq" id="WP_212538545.1">
    <property type="nucleotide sequence ID" value="NZ_JAGTUU010000010.1"/>
</dbReference>
<accession>A0A8J8B9J9</accession>
<dbReference type="PROSITE" id="PS50830">
    <property type="entry name" value="TNASE_3"/>
    <property type="match status" value="1"/>
</dbReference>
<feature type="signal peptide" evidence="1">
    <location>
        <begin position="1"/>
        <end position="18"/>
    </location>
</feature>
<evidence type="ECO:0000259" key="2">
    <source>
        <dbReference type="PROSITE" id="PS50830"/>
    </source>
</evidence>
<keyword evidence="4" id="KW-1185">Reference proteome</keyword>
<comment type="caution">
    <text evidence="3">The sequence shown here is derived from an EMBL/GenBank/DDBJ whole genome shotgun (WGS) entry which is preliminary data.</text>
</comment>
<sequence length="222" mass="24298">MGKWLMIVALLASPLAAAERIDGTIRVKDGDTLEVAGRSVRLHGIDAPESDQMCGAGGNGPLWACGAWVTSEVRARFQGARADCAVVDTDRYGRAVARCMVDGQDMGRVLVREGLAFAYRRYSMDYDLDEKSAVVEGRGLHGADVTLPADFRAFRRDLPAVSAGVAPDGCTIKGNISSDGKRIYHVPGQDWYSRTRIDTAKGERWFCSETEARDAGWRRARR</sequence>
<feature type="chain" id="PRO_5035280429" evidence="1">
    <location>
        <begin position="19"/>
        <end position="222"/>
    </location>
</feature>
<gene>
    <name evidence="3" type="ORF">KB874_21125</name>
</gene>
<dbReference type="SMART" id="SM00318">
    <property type="entry name" value="SNc"/>
    <property type="match status" value="1"/>
</dbReference>
<dbReference type="EMBL" id="JAGTUU010000010">
    <property type="protein sequence ID" value="MBS0126587.1"/>
    <property type="molecule type" value="Genomic_DNA"/>
</dbReference>
<reference evidence="3" key="1">
    <citation type="submission" date="2021-04" db="EMBL/GenBank/DDBJ databases">
        <authorList>
            <person name="Yoon J."/>
        </authorList>
    </citation>
    <scope>NUCLEOTIDE SEQUENCE</scope>
    <source>
        <strain evidence="3">KMU-90</strain>
    </source>
</reference>
<proteinExistence type="predicted"/>
<dbReference type="Pfam" id="PF00565">
    <property type="entry name" value="SNase"/>
    <property type="match status" value="1"/>
</dbReference>
<name>A0A8J8B9J9_9RHOB</name>
<keyword evidence="1" id="KW-0732">Signal</keyword>
<feature type="domain" description="TNase-like" evidence="2">
    <location>
        <begin position="18"/>
        <end position="120"/>
    </location>
</feature>
<evidence type="ECO:0000313" key="4">
    <source>
        <dbReference type="Proteomes" id="UP000681356"/>
    </source>
</evidence>
<evidence type="ECO:0000256" key="1">
    <source>
        <dbReference type="SAM" id="SignalP"/>
    </source>
</evidence>
<dbReference type="Gene3D" id="2.40.50.90">
    <property type="match status" value="1"/>
</dbReference>
<protein>
    <submittedName>
        <fullName evidence="3">Thermonuclease family protein</fullName>
    </submittedName>
</protein>
<dbReference type="InterPro" id="IPR016071">
    <property type="entry name" value="Staphylococal_nuclease_OB-fold"/>
</dbReference>
<dbReference type="InterPro" id="IPR035437">
    <property type="entry name" value="SNase_OB-fold_sf"/>
</dbReference>
<dbReference type="SUPFAM" id="SSF50199">
    <property type="entry name" value="Staphylococcal nuclease"/>
    <property type="match status" value="1"/>
</dbReference>